<name>A0A853EK83_9ACTO</name>
<proteinExistence type="predicted"/>
<organism evidence="2 3">
    <name type="scientific">Actinomyces bowdenii</name>
    <dbReference type="NCBI Taxonomy" id="131109"/>
    <lineage>
        <taxon>Bacteria</taxon>
        <taxon>Bacillati</taxon>
        <taxon>Actinomycetota</taxon>
        <taxon>Actinomycetes</taxon>
        <taxon>Actinomycetales</taxon>
        <taxon>Actinomycetaceae</taxon>
        <taxon>Actinomyces</taxon>
    </lineage>
</organism>
<dbReference type="InterPro" id="IPR010978">
    <property type="entry name" value="tRNA-bd_arm"/>
</dbReference>
<dbReference type="GO" id="GO:0005737">
    <property type="term" value="C:cytoplasm"/>
    <property type="evidence" value="ECO:0007669"/>
    <property type="project" value="InterPro"/>
</dbReference>
<feature type="domain" description="Phenylalanine-tRNA ligase class II N-terminal" evidence="1">
    <location>
        <begin position="31"/>
        <end position="99"/>
    </location>
</feature>
<protein>
    <submittedName>
        <fullName evidence="2">Phenylalanine--tRNA ligase subunit alpha</fullName>
    </submittedName>
</protein>
<reference evidence="2 3" key="1">
    <citation type="submission" date="2020-07" db="EMBL/GenBank/DDBJ databases">
        <title>MOT database genomes.</title>
        <authorList>
            <person name="Joseph S."/>
            <person name="Aduse-Opoku J."/>
            <person name="Hashim A."/>
            <person name="Wade W."/>
            <person name="Curtis M."/>
        </authorList>
    </citation>
    <scope>NUCLEOTIDE SEQUENCE [LARGE SCALE GENOMIC DNA]</scope>
    <source>
        <strain evidence="2 3">WMus004</strain>
    </source>
</reference>
<keyword evidence="2" id="KW-0436">Ligase</keyword>
<evidence type="ECO:0000259" key="1">
    <source>
        <dbReference type="Pfam" id="PF02912"/>
    </source>
</evidence>
<sequence length="117" mass="11703">MTDAHSALSPLDEAGINALIEAALAAIAEAQDLAGLKEARLAYTGDASALALANRAIGGLDKADKPTAGRLLGAARGRIGAALAARQEELEAAAEEQMLATEAVDVTVPTTRTAPGA</sequence>
<evidence type="ECO:0000313" key="2">
    <source>
        <dbReference type="EMBL" id="NYS69205.1"/>
    </source>
</evidence>
<dbReference type="SUPFAM" id="SSF46589">
    <property type="entry name" value="tRNA-binding arm"/>
    <property type="match status" value="1"/>
</dbReference>
<evidence type="ECO:0000313" key="3">
    <source>
        <dbReference type="Proteomes" id="UP000572528"/>
    </source>
</evidence>
<dbReference type="EMBL" id="JACBXV010000075">
    <property type="protein sequence ID" value="NYS69205.1"/>
    <property type="molecule type" value="Genomic_DNA"/>
</dbReference>
<dbReference type="Pfam" id="PF02912">
    <property type="entry name" value="Phe_tRNA-synt_N"/>
    <property type="match status" value="1"/>
</dbReference>
<dbReference type="GO" id="GO:0006432">
    <property type="term" value="P:phenylalanyl-tRNA aminoacylation"/>
    <property type="evidence" value="ECO:0007669"/>
    <property type="project" value="InterPro"/>
</dbReference>
<dbReference type="GO" id="GO:0004826">
    <property type="term" value="F:phenylalanine-tRNA ligase activity"/>
    <property type="evidence" value="ECO:0007669"/>
    <property type="project" value="InterPro"/>
</dbReference>
<feature type="non-terminal residue" evidence="2">
    <location>
        <position position="117"/>
    </location>
</feature>
<dbReference type="InterPro" id="IPR045864">
    <property type="entry name" value="aa-tRNA-synth_II/BPL/LPL"/>
</dbReference>
<dbReference type="InterPro" id="IPR004188">
    <property type="entry name" value="Phe-tRNA_ligase_II_N"/>
</dbReference>
<accession>A0A853EK83</accession>
<dbReference type="Proteomes" id="UP000572528">
    <property type="component" value="Unassembled WGS sequence"/>
</dbReference>
<dbReference type="GO" id="GO:0005524">
    <property type="term" value="F:ATP binding"/>
    <property type="evidence" value="ECO:0007669"/>
    <property type="project" value="InterPro"/>
</dbReference>
<dbReference type="AlphaFoldDB" id="A0A853EK83"/>
<dbReference type="Gene3D" id="3.30.930.10">
    <property type="entry name" value="Bira Bifunctional Protein, Domain 2"/>
    <property type="match status" value="1"/>
</dbReference>
<comment type="caution">
    <text evidence="2">The sequence shown here is derived from an EMBL/GenBank/DDBJ whole genome shotgun (WGS) entry which is preliminary data.</text>
</comment>
<gene>
    <name evidence="2" type="ORF">HZZ05_06680</name>
</gene>